<protein>
    <submittedName>
        <fullName evidence="2">Type II secretion system protein</fullName>
    </submittedName>
</protein>
<dbReference type="KEGG" id="hsf:HLASA_0552"/>
<dbReference type="AlphaFoldDB" id="A0A0N9MH31"/>
<gene>
    <name evidence="2" type="ORF">HLASA_0552</name>
</gene>
<evidence type="ECO:0000313" key="2">
    <source>
        <dbReference type="EMBL" id="ALG81454.1"/>
    </source>
</evidence>
<dbReference type="GO" id="GO:0016887">
    <property type="term" value="F:ATP hydrolysis activity"/>
    <property type="evidence" value="ECO:0007669"/>
    <property type="project" value="InterPro"/>
</dbReference>
<dbReference type="Proteomes" id="UP000060390">
    <property type="component" value="Chromosome"/>
</dbReference>
<dbReference type="PANTHER" id="PTHR30486">
    <property type="entry name" value="TWITCHING MOTILITY PROTEIN PILT"/>
    <property type="match status" value="1"/>
</dbReference>
<evidence type="ECO:0000313" key="3">
    <source>
        <dbReference type="Proteomes" id="UP000060390"/>
    </source>
</evidence>
<reference evidence="2 3" key="2">
    <citation type="journal article" date="2016" name="Stand. Genomic Sci.">
        <title>Complete genome sequence of 'Halanaeroarchaeum sulfurireducens' M27-SA2, a sulfur-reducing and acetate-oxidizing haloarchaeon from the deep-sea hypersaline anoxic lake Medee.</title>
        <authorList>
            <person name="Messina E."/>
            <person name="Sorokin D.Y."/>
            <person name="Kublanov I.V."/>
            <person name="Toshchakov S."/>
            <person name="Lopatina A."/>
            <person name="Arcadi E."/>
            <person name="Smedile F."/>
            <person name="La Spada G."/>
            <person name="La Cono V."/>
            <person name="Yakimov M.M."/>
        </authorList>
    </citation>
    <scope>NUCLEOTIDE SEQUENCE [LARGE SCALE GENOMIC DNA]</scope>
    <source>
        <strain evidence="2 3">M27-SA2</strain>
    </source>
</reference>
<dbReference type="InterPro" id="IPR027417">
    <property type="entry name" value="P-loop_NTPase"/>
</dbReference>
<name>A0A0N9MH31_9EURY</name>
<dbReference type="RefSeq" id="WP_054519494.1">
    <property type="nucleotide sequence ID" value="NZ_CP011564.1"/>
</dbReference>
<proteinExistence type="inferred from homology"/>
<dbReference type="STRING" id="1604004.HLASA_0552"/>
<organism evidence="2 3">
    <name type="scientific">Halanaeroarchaeum sulfurireducens</name>
    <dbReference type="NCBI Taxonomy" id="1604004"/>
    <lineage>
        <taxon>Archaea</taxon>
        <taxon>Methanobacteriati</taxon>
        <taxon>Methanobacteriota</taxon>
        <taxon>Stenosarchaea group</taxon>
        <taxon>Halobacteria</taxon>
        <taxon>Halobacteriales</taxon>
        <taxon>Halobacteriaceae</taxon>
        <taxon>Halanaeroarchaeum</taxon>
    </lineage>
</organism>
<dbReference type="GeneID" id="26009919"/>
<dbReference type="PANTHER" id="PTHR30486:SF14">
    <property type="entry name" value="FLAGELLA ACCESSORY PROTEIN I"/>
    <property type="match status" value="1"/>
</dbReference>
<evidence type="ECO:0000256" key="1">
    <source>
        <dbReference type="ARBA" id="ARBA00006611"/>
    </source>
</evidence>
<comment type="similarity">
    <text evidence="1">Belongs to the GSP E family.</text>
</comment>
<dbReference type="InterPro" id="IPR050921">
    <property type="entry name" value="T4SS_GSP_E_ATPase"/>
</dbReference>
<dbReference type="EMBL" id="CP011564">
    <property type="protein sequence ID" value="ALG81454.1"/>
    <property type="molecule type" value="Genomic_DNA"/>
</dbReference>
<dbReference type="Gene3D" id="3.30.450.380">
    <property type="match status" value="1"/>
</dbReference>
<accession>A0A0N9MH31</accession>
<dbReference type="PATRIC" id="fig|1604004.5.peg.582"/>
<reference evidence="3" key="1">
    <citation type="submission" date="2015-05" db="EMBL/GenBank/DDBJ databases">
        <title>Complete genome sequence of Halanaeroarchaeum sulfurireducens type strain M27-SA2, a sulfate-reducer haloarchaeon from marine anoxic lake Medee.</title>
        <authorList>
            <person name="Messina E."/>
            <person name="Kublanov I.V."/>
            <person name="Toshchakov S."/>
            <person name="Arcadi E."/>
            <person name="La Spada G."/>
            <person name="La Cono V."/>
            <person name="Yakimov M.M."/>
        </authorList>
    </citation>
    <scope>NUCLEOTIDE SEQUENCE [LARGE SCALE GENOMIC DNA]</scope>
    <source>
        <strain evidence="3">M27-SA2</strain>
    </source>
</reference>
<sequence>MADPLPATVPPPVPPDASAAWYAPTVRDQYRVDPNLVATVREVGDSFEYDVREPPLAVVTRVAANRVETFLDGARIDRPRTREGTVDRMAAGLSRPYRRVVDRLTETTPDQRRRLDYHLTASIEGLDALTPLALDDRVRVADASDDALVVHTTDFAPARTQLATDIPYLDRFVSERLSRYTVSVLGAEVPVTVYREHVLGGDVFETKYHVHSQSRLPGDDELVSSVKRRIVEESVDGPVTDRQTYVRDRARQLLTVTRLVGSPRSLLDGSQRRLANALAAVGLRDSPRLDRDPADRVDDLVNAVLRDLVAEDRLTVPIRDPHIERVEANRVGERVKVVPKPGAFENAGRIPTTTTIEDGKRFVTLARRLAAAGGVELGPRTPHASVSYEPTPGRPVGCSVALPSAGADSAYVSIDKRGLDPATPVDLLDAGVVDPDLVALLWLAIEHRQAIAFVGPERARPASLVEAHAPIIPFADRPVTVTKRTHSITLPHETHVALSTDALDRERAGSTPVDRTTELHPDVTVMTDLDDEPTYRHFADTLATGQGVLVSANADGFAGFAHRAVGKGVPLRALQSLDLVVTLRIVDGRGTVTAVEMPTDTHADGRTIVDGTTGELHAKTLDPDGGDAVYEPLFETMAARTDRTASELRAAHQRRVRYVQYLETADIGGSDALFSFLADLRTDEAATVERIHRVLSE</sequence>
<dbReference type="Gene3D" id="3.40.50.300">
    <property type="entry name" value="P-loop containing nucleotide triphosphate hydrolases"/>
    <property type="match status" value="1"/>
</dbReference>